<protein>
    <recommendedName>
        <fullName evidence="3">Transglutaminase-like domain-containing protein</fullName>
    </recommendedName>
</protein>
<proteinExistence type="predicted"/>
<evidence type="ECO:0000313" key="2">
    <source>
        <dbReference type="Proteomes" id="UP000018466"/>
    </source>
</evidence>
<name>A0AA36Y5M6_9FIRM</name>
<sequence length="309" mass="35048">MSIKKWKGALFALGMGIGIATSLPNSVCAAETKLLQTVETSLQPDSAALPRRTEYGYTAEDVDRAIERLLSYETDPVRWDIQRQLYRNSVWYSPESQYVDGNGKSYLLVYEGAATNRKQLSYELLSGLAFFPNARVILNTRDKRILAGVELNRPFTEGEAYRNYQSLVRLLGLVDEVKAETAGKSARDKAQWICDYVAGRLNYDFTTQQNSLQDVVGSRKTACVGYNGFTELLFRSAGLSYVSMIATNKENGIMHIFGTSKLDGRWLIFDTSNYDNENGVYDKSYIFSELEHEQLNYRDFNLLQSERLN</sequence>
<keyword evidence="2" id="KW-1185">Reference proteome</keyword>
<accession>A0AA36Y5M6</accession>
<gene>
    <name evidence="1" type="ORF">HMPREF9623_00993</name>
</gene>
<dbReference type="Proteomes" id="UP000018466">
    <property type="component" value="Unassembled WGS sequence"/>
</dbReference>
<comment type="caution">
    <text evidence="1">The sequence shown here is derived from an EMBL/GenBank/DDBJ whole genome shotgun (WGS) entry which is preliminary data.</text>
</comment>
<dbReference type="EMBL" id="AGEL01000006">
    <property type="protein sequence ID" value="EHO17394.1"/>
    <property type="molecule type" value="Genomic_DNA"/>
</dbReference>
<organism evidence="1 2">
    <name type="scientific">Stomatobaculum longum</name>
    <dbReference type="NCBI Taxonomy" id="796942"/>
    <lineage>
        <taxon>Bacteria</taxon>
        <taxon>Bacillati</taxon>
        <taxon>Bacillota</taxon>
        <taxon>Clostridia</taxon>
        <taxon>Lachnospirales</taxon>
        <taxon>Lachnospiraceae</taxon>
        <taxon>Stomatobaculum</taxon>
    </lineage>
</organism>
<dbReference type="RefSeq" id="WP_009532826.1">
    <property type="nucleotide sequence ID" value="NZ_JH590862.1"/>
</dbReference>
<dbReference type="Gene3D" id="3.10.620.30">
    <property type="match status" value="1"/>
</dbReference>
<dbReference type="GeneID" id="86940753"/>
<evidence type="ECO:0000313" key="1">
    <source>
        <dbReference type="EMBL" id="EHO17394.1"/>
    </source>
</evidence>
<evidence type="ECO:0008006" key="3">
    <source>
        <dbReference type="Google" id="ProtNLM"/>
    </source>
</evidence>
<reference evidence="1 2" key="1">
    <citation type="submission" date="2011-10" db="EMBL/GenBank/DDBJ databases">
        <title>The Genome Sequence of Lachnospiraceae bacterium ACC2.</title>
        <authorList>
            <consortium name="The Broad Institute Genome Sequencing Platform"/>
            <person name="Earl A."/>
            <person name="Ward D."/>
            <person name="Feldgarden M."/>
            <person name="Gevers D."/>
            <person name="Sizova M."/>
            <person name="Hazen A."/>
            <person name="Epstein S."/>
            <person name="Young S.K."/>
            <person name="Zeng Q."/>
            <person name="Gargeya S."/>
            <person name="Fitzgerald M."/>
            <person name="Haas B."/>
            <person name="Abouelleil A."/>
            <person name="Alvarado L."/>
            <person name="Arachchi H.M."/>
            <person name="Berlin A."/>
            <person name="Brown A."/>
            <person name="Chapman S.B."/>
            <person name="Chen Z."/>
            <person name="Dunbar C."/>
            <person name="Freedman E."/>
            <person name="Gearin G."/>
            <person name="Goldberg J."/>
            <person name="Griggs A."/>
            <person name="Gujja S."/>
            <person name="Heiman D."/>
            <person name="Howarth C."/>
            <person name="Larson L."/>
            <person name="Lui A."/>
            <person name="MacDonald P.J.P."/>
            <person name="Montmayeur A."/>
            <person name="Murphy C."/>
            <person name="Neiman D."/>
            <person name="Pearson M."/>
            <person name="Priest M."/>
            <person name="Roberts A."/>
            <person name="Saif S."/>
            <person name="Shea T."/>
            <person name="Shenoy N."/>
            <person name="Sisk P."/>
            <person name="Stolte C."/>
            <person name="Sykes S."/>
            <person name="Wortman J."/>
            <person name="Nusbaum C."/>
            <person name="Birren B."/>
        </authorList>
    </citation>
    <scope>NUCLEOTIDE SEQUENCE [LARGE SCALE GENOMIC DNA]</scope>
    <source>
        <strain evidence="1 2">ACC2</strain>
    </source>
</reference>
<dbReference type="AlphaFoldDB" id="A0AA36Y5M6"/>